<dbReference type="EMBL" id="LWLV01002026">
    <property type="protein sequence ID" value="OTA40336.1"/>
    <property type="molecule type" value="Genomic_DNA"/>
</dbReference>
<dbReference type="Proteomes" id="UP000194267">
    <property type="component" value="Unassembled WGS sequence"/>
</dbReference>
<evidence type="ECO:0000313" key="1">
    <source>
        <dbReference type="EMBL" id="OTA40336.1"/>
    </source>
</evidence>
<sequence length="65" mass="7458">MVGQAVVLASLLLFGRHVPLAELSGKLLRSVAYDTVLCVLVYWRIFRMYGFIRPDPRGVIVLRRR</sequence>
<comment type="caution">
    <text evidence="1">The sequence shown here is derived from an EMBL/GenBank/DDBJ whole genome shotgun (WGS) entry which is preliminary data.</text>
</comment>
<dbReference type="AlphaFoldDB" id="A0A1Y2T3G0"/>
<proteinExistence type="predicted"/>
<reference evidence="2" key="1">
    <citation type="submission" date="2016-04" db="EMBL/GenBank/DDBJ databases">
        <authorList>
            <person name="Antunes L.P."/>
            <person name="Martins L.F."/>
            <person name="Pereira R.V."/>
            <person name="Thomas A.M."/>
            <person name="Barbosa D."/>
            <person name="Nascimento L."/>
            <person name="Silva G.M."/>
            <person name="Condomitti G.W."/>
            <person name="Digiampietri L.A."/>
            <person name="Lombardi K.C."/>
            <person name="Ramos P.L."/>
            <person name="Quaggio R.B."/>
            <person name="Oliveira J.C."/>
            <person name="Pascon R.C."/>
            <person name="Cruz J.B."/>
            <person name="Silva A.M."/>
            <person name="Setubal J.C."/>
        </authorList>
    </citation>
    <scope>NUCLEOTIDE SEQUENCE [LARGE SCALE GENOMIC DNA]</scope>
</reference>
<gene>
    <name evidence="1" type="ORF">A6D92_19225</name>
</gene>
<accession>A0A1Y2T3G0</accession>
<protein>
    <submittedName>
        <fullName evidence="1">Uncharacterized protein</fullName>
    </submittedName>
</protein>
<organism evidence="1 2">
    <name type="scientific">Symbiobacterium thermophilum</name>
    <dbReference type="NCBI Taxonomy" id="2734"/>
    <lineage>
        <taxon>Bacteria</taxon>
        <taxon>Bacillati</taxon>
        <taxon>Bacillota</taxon>
        <taxon>Clostridia</taxon>
        <taxon>Eubacteriales</taxon>
        <taxon>Symbiobacteriaceae</taxon>
        <taxon>Symbiobacterium</taxon>
    </lineage>
</organism>
<name>A0A1Y2T3G0_SYMTR</name>
<evidence type="ECO:0000313" key="2">
    <source>
        <dbReference type="Proteomes" id="UP000194267"/>
    </source>
</evidence>